<dbReference type="AlphaFoldDB" id="A0AAW1UI94"/>
<gene>
    <name evidence="1" type="ORF">WA026_013266</name>
</gene>
<evidence type="ECO:0000313" key="1">
    <source>
        <dbReference type="EMBL" id="KAK9880933.1"/>
    </source>
</evidence>
<proteinExistence type="predicted"/>
<reference evidence="1 2" key="1">
    <citation type="submission" date="2023-03" db="EMBL/GenBank/DDBJ databases">
        <title>Genome insight into feeding habits of ladybird beetles.</title>
        <authorList>
            <person name="Li H.-S."/>
            <person name="Huang Y.-H."/>
            <person name="Pang H."/>
        </authorList>
    </citation>
    <scope>NUCLEOTIDE SEQUENCE [LARGE SCALE GENOMIC DNA]</scope>
    <source>
        <strain evidence="1">SYSU_2023b</strain>
        <tissue evidence="1">Whole body</tissue>
    </source>
</reference>
<evidence type="ECO:0000313" key="2">
    <source>
        <dbReference type="Proteomes" id="UP001431783"/>
    </source>
</evidence>
<accession>A0AAW1UI94</accession>
<name>A0AAW1UI94_9CUCU</name>
<organism evidence="1 2">
    <name type="scientific">Henosepilachna vigintioctopunctata</name>
    <dbReference type="NCBI Taxonomy" id="420089"/>
    <lineage>
        <taxon>Eukaryota</taxon>
        <taxon>Metazoa</taxon>
        <taxon>Ecdysozoa</taxon>
        <taxon>Arthropoda</taxon>
        <taxon>Hexapoda</taxon>
        <taxon>Insecta</taxon>
        <taxon>Pterygota</taxon>
        <taxon>Neoptera</taxon>
        <taxon>Endopterygota</taxon>
        <taxon>Coleoptera</taxon>
        <taxon>Polyphaga</taxon>
        <taxon>Cucujiformia</taxon>
        <taxon>Coccinelloidea</taxon>
        <taxon>Coccinellidae</taxon>
        <taxon>Epilachninae</taxon>
        <taxon>Epilachnini</taxon>
        <taxon>Henosepilachna</taxon>
    </lineage>
</organism>
<sequence length="136" mass="15556">MTFLNPFKQAWLHIFLIVHGISDQQKPISPRLTTLAFSLKMRQFSFINQHNIYSAYIHIHQRGSTLPLPGAESNTQHQSRDSTTRGHEIFILRFLPCILLPLSRVLGRDTSDVIHSGVRLSQISRYHKALTALLSL</sequence>
<feature type="non-terminal residue" evidence="1">
    <location>
        <position position="136"/>
    </location>
</feature>
<dbReference type="Proteomes" id="UP001431783">
    <property type="component" value="Unassembled WGS sequence"/>
</dbReference>
<comment type="caution">
    <text evidence="1">The sequence shown here is derived from an EMBL/GenBank/DDBJ whole genome shotgun (WGS) entry which is preliminary data.</text>
</comment>
<dbReference type="EMBL" id="JARQZJ010000066">
    <property type="protein sequence ID" value="KAK9880933.1"/>
    <property type="molecule type" value="Genomic_DNA"/>
</dbReference>
<keyword evidence="2" id="KW-1185">Reference proteome</keyword>
<protein>
    <submittedName>
        <fullName evidence="1">Uncharacterized protein</fullName>
    </submittedName>
</protein>